<feature type="domain" description="Zn(2)-C6 fungal-type" evidence="4">
    <location>
        <begin position="34"/>
        <end position="64"/>
    </location>
</feature>
<evidence type="ECO:0000259" key="4">
    <source>
        <dbReference type="PROSITE" id="PS50048"/>
    </source>
</evidence>
<feature type="region of interest" description="Disordered" evidence="3">
    <location>
        <begin position="98"/>
        <end position="119"/>
    </location>
</feature>
<keyword evidence="6" id="KW-1185">Reference proteome</keyword>
<feature type="compositionally biased region" description="Low complexity" evidence="3">
    <location>
        <begin position="1"/>
        <end position="11"/>
    </location>
</feature>
<dbReference type="SMART" id="SM00066">
    <property type="entry name" value="GAL4"/>
    <property type="match status" value="1"/>
</dbReference>
<evidence type="ECO:0000313" key="6">
    <source>
        <dbReference type="Proteomes" id="UP000183809"/>
    </source>
</evidence>
<dbReference type="EMBL" id="MNUE01000042">
    <property type="protein sequence ID" value="OJD32009.1"/>
    <property type="molecule type" value="Genomic_DNA"/>
</dbReference>
<dbReference type="Proteomes" id="UP000183809">
    <property type="component" value="Unassembled WGS sequence"/>
</dbReference>
<reference evidence="5 6" key="1">
    <citation type="submission" date="2016-10" db="EMBL/GenBank/DDBJ databases">
        <title>Proteomics and genomics reveal pathogen-plant mechanisms compatible with a hemibiotrophic lifestyle of Diplodia corticola.</title>
        <authorList>
            <person name="Fernandes I."/>
            <person name="De Jonge R."/>
            <person name="Van De Peer Y."/>
            <person name="Devreese B."/>
            <person name="Alves A."/>
            <person name="Esteves A.C."/>
        </authorList>
    </citation>
    <scope>NUCLEOTIDE SEQUENCE [LARGE SCALE GENOMIC DNA]</scope>
    <source>
        <strain evidence="5 6">CBS 112549</strain>
    </source>
</reference>
<dbReference type="GeneID" id="31016186"/>
<dbReference type="InterPro" id="IPR001138">
    <property type="entry name" value="Zn2Cys6_DnaBD"/>
</dbReference>
<dbReference type="PANTHER" id="PTHR47785:SF6">
    <property type="entry name" value="ZN(II)2CYS6 TRANSCRIPTION FACTOR (EUROFUNG)"/>
    <property type="match status" value="1"/>
</dbReference>
<name>A0A1J9QUC7_9PEZI</name>
<evidence type="ECO:0000256" key="3">
    <source>
        <dbReference type="SAM" id="MobiDB-lite"/>
    </source>
</evidence>
<gene>
    <name evidence="5" type="ORF">BKCO1_4200066</name>
</gene>
<sequence>MSVPSPRAAGGPSPPDHPSGSSMRRDRASIAAQACETCRVRKSKCDERRPKCGLCQRVGAECRYRDPLPTKKDKTMVFMLDAIQRIEAKVDHIGRTVDPESGAYEAGPYTTPPSGRLPSISSVSMLVQDQPLRDQDNPPLRQSQAQSPLDMTRSVGNRSPDAHISSSHKVLLWPFIHARLAEFDVDVAEDLHVLTQEGTPWFLHHELHRHPDPLPCDARLEAEPAPSILATNAANRVRFPKLTYEEMKTYTAQYFNTFNMLYLILDRQHFTDVTLPRVANHGFGDGDYDSIISLLVFALGQVALDGTWSAPVDNGMPFESGVRGGTHDRPPGLDIFNEARRRYGFVAHQSSIESIQITLLFAVYYESCGRHLDFWRASRTAASSFQIVIRSTTIDWFTHQGNLVKKLYWTCNSIEHWFHYDLDLPHTGVCDHEDEVPLPGEIGGYRTEEEQQTVMYFLAMIALRQLVTRVHKTIFEASRATSEIPEGYDGPPTHVIRELSRQLESWRSTLPPPLQWADQPPESRFQYFPPGSPKIGRCFTPNGNQTPLESPDTLDLVVAHLRSRYYYARFILYRPFVYKVLHWPGLTTNEDRQFAGLCIQSTLLWPIALAPPKRRKRLVPFLFVWTQNFISILLVLRATTVSNILADVCRKMVDNTELMLTVQCLLEWLADVRTIDGVALWSWKILDPLFRDIFPHVFAVGL</sequence>
<organism evidence="5 6">
    <name type="scientific">Diplodia corticola</name>
    <dbReference type="NCBI Taxonomy" id="236234"/>
    <lineage>
        <taxon>Eukaryota</taxon>
        <taxon>Fungi</taxon>
        <taxon>Dikarya</taxon>
        <taxon>Ascomycota</taxon>
        <taxon>Pezizomycotina</taxon>
        <taxon>Dothideomycetes</taxon>
        <taxon>Dothideomycetes incertae sedis</taxon>
        <taxon>Botryosphaeriales</taxon>
        <taxon>Botryosphaeriaceae</taxon>
        <taxon>Diplodia</taxon>
    </lineage>
</organism>
<dbReference type="PANTHER" id="PTHR47785">
    <property type="entry name" value="ZN(II)2CYS6 TRANSCRIPTION FACTOR (EUROFUNG)-RELATED-RELATED"/>
    <property type="match status" value="1"/>
</dbReference>
<dbReference type="InterPro" id="IPR036864">
    <property type="entry name" value="Zn2-C6_fun-type_DNA-bd_sf"/>
</dbReference>
<feature type="region of interest" description="Disordered" evidence="3">
    <location>
        <begin position="1"/>
        <end position="28"/>
    </location>
</feature>
<comment type="caution">
    <text evidence="5">The sequence shown here is derived from an EMBL/GenBank/DDBJ whole genome shotgun (WGS) entry which is preliminary data.</text>
</comment>
<dbReference type="CDD" id="cd00067">
    <property type="entry name" value="GAL4"/>
    <property type="match status" value="1"/>
</dbReference>
<dbReference type="CDD" id="cd12148">
    <property type="entry name" value="fungal_TF_MHR"/>
    <property type="match status" value="1"/>
</dbReference>
<dbReference type="InterPro" id="IPR053181">
    <property type="entry name" value="EcdB-like_regulator"/>
</dbReference>
<dbReference type="Gene3D" id="4.10.240.10">
    <property type="entry name" value="Zn(2)-C6 fungal-type DNA-binding domain"/>
    <property type="match status" value="1"/>
</dbReference>
<dbReference type="STRING" id="236234.A0A1J9QUC7"/>
<evidence type="ECO:0000313" key="5">
    <source>
        <dbReference type="EMBL" id="OJD32009.1"/>
    </source>
</evidence>
<dbReference type="GO" id="GO:0003677">
    <property type="term" value="F:DNA binding"/>
    <property type="evidence" value="ECO:0007669"/>
    <property type="project" value="InterPro"/>
</dbReference>
<accession>A0A1J9QUC7</accession>
<keyword evidence="1" id="KW-0479">Metal-binding</keyword>
<feature type="compositionally biased region" description="Polar residues" evidence="3">
    <location>
        <begin position="140"/>
        <end position="157"/>
    </location>
</feature>
<keyword evidence="2" id="KW-0539">Nucleus</keyword>
<dbReference type="Pfam" id="PF04082">
    <property type="entry name" value="Fungal_trans"/>
    <property type="match status" value="1"/>
</dbReference>
<dbReference type="PROSITE" id="PS50048">
    <property type="entry name" value="ZN2_CY6_FUNGAL_2"/>
    <property type="match status" value="1"/>
</dbReference>
<dbReference type="AlphaFoldDB" id="A0A1J9QUC7"/>
<dbReference type="InterPro" id="IPR007219">
    <property type="entry name" value="XnlR_reg_dom"/>
</dbReference>
<dbReference type="GO" id="GO:0006351">
    <property type="term" value="P:DNA-templated transcription"/>
    <property type="evidence" value="ECO:0007669"/>
    <property type="project" value="InterPro"/>
</dbReference>
<feature type="region of interest" description="Disordered" evidence="3">
    <location>
        <begin position="131"/>
        <end position="161"/>
    </location>
</feature>
<dbReference type="OrthoDB" id="6133115at2759"/>
<dbReference type="GO" id="GO:0008270">
    <property type="term" value="F:zinc ion binding"/>
    <property type="evidence" value="ECO:0007669"/>
    <property type="project" value="InterPro"/>
</dbReference>
<dbReference type="PROSITE" id="PS00463">
    <property type="entry name" value="ZN2_CY6_FUNGAL_1"/>
    <property type="match status" value="1"/>
</dbReference>
<dbReference type="GO" id="GO:0000981">
    <property type="term" value="F:DNA-binding transcription factor activity, RNA polymerase II-specific"/>
    <property type="evidence" value="ECO:0007669"/>
    <property type="project" value="InterPro"/>
</dbReference>
<dbReference type="SUPFAM" id="SSF57701">
    <property type="entry name" value="Zn2/Cys6 DNA-binding domain"/>
    <property type="match status" value="1"/>
</dbReference>
<proteinExistence type="predicted"/>
<dbReference type="Pfam" id="PF00172">
    <property type="entry name" value="Zn_clus"/>
    <property type="match status" value="1"/>
</dbReference>
<dbReference type="RefSeq" id="XP_020128269.1">
    <property type="nucleotide sequence ID" value="XM_020275925.1"/>
</dbReference>
<protein>
    <submittedName>
        <fullName evidence="5">C6 finger domain protein</fullName>
    </submittedName>
</protein>
<evidence type="ECO:0000256" key="2">
    <source>
        <dbReference type="ARBA" id="ARBA00023242"/>
    </source>
</evidence>
<evidence type="ECO:0000256" key="1">
    <source>
        <dbReference type="ARBA" id="ARBA00022723"/>
    </source>
</evidence>